<feature type="domain" description="HTH araC/xylS-type" evidence="7">
    <location>
        <begin position="162"/>
        <end position="259"/>
    </location>
</feature>
<dbReference type="PROSITE" id="PS00041">
    <property type="entry name" value="HTH_ARAC_FAMILY_1"/>
    <property type="match status" value="1"/>
</dbReference>
<dbReference type="Gene3D" id="1.10.10.60">
    <property type="entry name" value="Homeodomain-like"/>
    <property type="match status" value="1"/>
</dbReference>
<dbReference type="InterPro" id="IPR003313">
    <property type="entry name" value="AraC-bd"/>
</dbReference>
<dbReference type="EMBL" id="JACCBI010000001">
    <property type="protein sequence ID" value="NYD66300.1"/>
    <property type="molecule type" value="Genomic_DNA"/>
</dbReference>
<evidence type="ECO:0000256" key="3">
    <source>
        <dbReference type="ARBA" id="ARBA00023125"/>
    </source>
</evidence>
<comment type="caution">
    <text evidence="8">The sequence shown here is derived from an EMBL/GenBank/DDBJ whole genome shotgun (WGS) entry which is preliminary data.</text>
</comment>
<dbReference type="Pfam" id="PF02311">
    <property type="entry name" value="AraC_binding"/>
    <property type="match status" value="1"/>
</dbReference>
<dbReference type="InterPro" id="IPR011051">
    <property type="entry name" value="RmlC_Cupin_sf"/>
</dbReference>
<dbReference type="Gene3D" id="2.60.120.10">
    <property type="entry name" value="Jelly Rolls"/>
    <property type="match status" value="1"/>
</dbReference>
<evidence type="ECO:0000256" key="1">
    <source>
        <dbReference type="ARBA" id="ARBA00022491"/>
    </source>
</evidence>
<dbReference type="AlphaFoldDB" id="A0A852SCL2"/>
<proteinExistence type="predicted"/>
<gene>
    <name evidence="8" type="ORF">BJ972_000819</name>
</gene>
<dbReference type="FunFam" id="1.10.10.60:FF:000132">
    <property type="entry name" value="AraC family transcriptional regulator"/>
    <property type="match status" value="1"/>
</dbReference>
<evidence type="ECO:0000313" key="9">
    <source>
        <dbReference type="Proteomes" id="UP000581087"/>
    </source>
</evidence>
<dbReference type="InterPro" id="IPR014710">
    <property type="entry name" value="RmlC-like_jellyroll"/>
</dbReference>
<dbReference type="PRINTS" id="PR00032">
    <property type="entry name" value="HTHARAC"/>
</dbReference>
<dbReference type="InterPro" id="IPR018060">
    <property type="entry name" value="HTH_AraC"/>
</dbReference>
<evidence type="ECO:0000256" key="2">
    <source>
        <dbReference type="ARBA" id="ARBA00023015"/>
    </source>
</evidence>
<organism evidence="8 9">
    <name type="scientific">Agromyces atrinae</name>
    <dbReference type="NCBI Taxonomy" id="592376"/>
    <lineage>
        <taxon>Bacteria</taxon>
        <taxon>Bacillati</taxon>
        <taxon>Actinomycetota</taxon>
        <taxon>Actinomycetes</taxon>
        <taxon>Micrococcales</taxon>
        <taxon>Microbacteriaceae</taxon>
        <taxon>Agromyces</taxon>
    </lineage>
</organism>
<protein>
    <recommendedName>
        <fullName evidence="5">HTH-type transcriptional regulator RipA</fullName>
    </recommendedName>
    <alternativeName>
        <fullName evidence="6">Repressor of iron proteins A</fullName>
    </alternativeName>
</protein>
<dbReference type="PROSITE" id="PS01124">
    <property type="entry name" value="HTH_ARAC_FAMILY_2"/>
    <property type="match status" value="1"/>
</dbReference>
<name>A0A852SCL2_9MICO</name>
<sequence length="259" mass="28099">MSTGTVDHRRLPVYDAGSVEVPFVIAGANEQIMRNTHWDDHSHPTHELLWNERGASTATIGSRTWTVTPSVGLWIPAGVLHSGWMPAGTWYRAAQFSVVSVPSISADAVAVEISPLLRQLLERLAGELEPDARSRTEAVVLDVLTPASRSLLLRMPRSELLAPIARALRDDPGDTTPLSEWATRLGVSTRTITRDFRAETGLGFGQWVATVRAHHAITELAQGVPIDEVAAMVGYTSASAFGTAFRRITGESPGRFRAS</sequence>
<keyword evidence="1" id="KW-0678">Repressor</keyword>
<dbReference type="GO" id="GO:0043565">
    <property type="term" value="F:sequence-specific DNA binding"/>
    <property type="evidence" value="ECO:0007669"/>
    <property type="project" value="InterPro"/>
</dbReference>
<evidence type="ECO:0000256" key="5">
    <source>
        <dbReference type="ARBA" id="ARBA00074140"/>
    </source>
</evidence>
<keyword evidence="2" id="KW-0805">Transcription regulation</keyword>
<dbReference type="SUPFAM" id="SSF46689">
    <property type="entry name" value="Homeodomain-like"/>
    <property type="match status" value="1"/>
</dbReference>
<evidence type="ECO:0000259" key="7">
    <source>
        <dbReference type="PROSITE" id="PS01124"/>
    </source>
</evidence>
<dbReference type="InterPro" id="IPR018062">
    <property type="entry name" value="HTH_AraC-typ_CS"/>
</dbReference>
<dbReference type="RefSeq" id="WP_241830790.1">
    <property type="nucleotide sequence ID" value="NZ_JACCBI010000001.1"/>
</dbReference>
<dbReference type="Pfam" id="PF12833">
    <property type="entry name" value="HTH_18"/>
    <property type="match status" value="1"/>
</dbReference>
<dbReference type="PANTHER" id="PTHR11019">
    <property type="entry name" value="HTH-TYPE TRANSCRIPTIONAL REGULATOR NIMR"/>
    <property type="match status" value="1"/>
</dbReference>
<evidence type="ECO:0000256" key="4">
    <source>
        <dbReference type="ARBA" id="ARBA00023163"/>
    </source>
</evidence>
<keyword evidence="4" id="KW-0804">Transcription</keyword>
<dbReference type="GO" id="GO:0003700">
    <property type="term" value="F:DNA-binding transcription factor activity"/>
    <property type="evidence" value="ECO:0007669"/>
    <property type="project" value="InterPro"/>
</dbReference>
<evidence type="ECO:0000313" key="8">
    <source>
        <dbReference type="EMBL" id="NYD66300.1"/>
    </source>
</evidence>
<accession>A0A852SCL2</accession>
<dbReference type="SUPFAM" id="SSF51182">
    <property type="entry name" value="RmlC-like cupins"/>
    <property type="match status" value="1"/>
</dbReference>
<keyword evidence="3 8" id="KW-0238">DNA-binding</keyword>
<reference evidence="8 9" key="1">
    <citation type="submission" date="2020-07" db="EMBL/GenBank/DDBJ databases">
        <title>Sequencing the genomes of 1000 actinobacteria strains.</title>
        <authorList>
            <person name="Klenk H.-P."/>
        </authorList>
    </citation>
    <scope>NUCLEOTIDE SEQUENCE [LARGE SCALE GENOMIC DNA]</scope>
    <source>
        <strain evidence="8 9">DSM 23870</strain>
    </source>
</reference>
<dbReference type="SMART" id="SM00342">
    <property type="entry name" value="HTH_ARAC"/>
    <property type="match status" value="1"/>
</dbReference>
<evidence type="ECO:0000256" key="6">
    <source>
        <dbReference type="ARBA" id="ARBA00079449"/>
    </source>
</evidence>
<dbReference type="Proteomes" id="UP000581087">
    <property type="component" value="Unassembled WGS sequence"/>
</dbReference>
<dbReference type="PANTHER" id="PTHR11019:SF199">
    <property type="entry name" value="HTH-TYPE TRANSCRIPTIONAL REGULATOR NIMR"/>
    <property type="match status" value="1"/>
</dbReference>
<dbReference type="InterPro" id="IPR009057">
    <property type="entry name" value="Homeodomain-like_sf"/>
</dbReference>
<dbReference type="InterPro" id="IPR020449">
    <property type="entry name" value="Tscrpt_reg_AraC-type_HTH"/>
</dbReference>